<feature type="domain" description="Fungal-type protein kinase" evidence="1">
    <location>
        <begin position="83"/>
        <end position="134"/>
    </location>
</feature>
<organism evidence="2 3">
    <name type="scientific">Hebeloma cylindrosporum</name>
    <dbReference type="NCBI Taxonomy" id="76867"/>
    <lineage>
        <taxon>Eukaryota</taxon>
        <taxon>Fungi</taxon>
        <taxon>Dikarya</taxon>
        <taxon>Basidiomycota</taxon>
        <taxon>Agaricomycotina</taxon>
        <taxon>Agaricomycetes</taxon>
        <taxon>Agaricomycetidae</taxon>
        <taxon>Agaricales</taxon>
        <taxon>Agaricineae</taxon>
        <taxon>Hymenogastraceae</taxon>
        <taxon>Hebeloma</taxon>
    </lineage>
</organism>
<dbReference type="HOGENOM" id="CLU_1602936_0_0_1"/>
<accession>A0A0C2XGW7</accession>
<keyword evidence="3" id="KW-1185">Reference proteome</keyword>
<evidence type="ECO:0000313" key="2">
    <source>
        <dbReference type="EMBL" id="KIM37088.1"/>
    </source>
</evidence>
<dbReference type="STRING" id="686832.A0A0C2XGW7"/>
<dbReference type="OrthoDB" id="5584477at2759"/>
<evidence type="ECO:0000259" key="1">
    <source>
        <dbReference type="Pfam" id="PF17667"/>
    </source>
</evidence>
<name>A0A0C2XGW7_HEBCY</name>
<dbReference type="InterPro" id="IPR040976">
    <property type="entry name" value="Pkinase_fungal"/>
</dbReference>
<dbReference type="EMBL" id="KN831800">
    <property type="protein sequence ID" value="KIM37088.1"/>
    <property type="molecule type" value="Genomic_DNA"/>
</dbReference>
<proteinExistence type="predicted"/>
<dbReference type="AlphaFoldDB" id="A0A0C2XGW7"/>
<reference evidence="3" key="2">
    <citation type="submission" date="2015-01" db="EMBL/GenBank/DDBJ databases">
        <title>Evolutionary Origins and Diversification of the Mycorrhizal Mutualists.</title>
        <authorList>
            <consortium name="DOE Joint Genome Institute"/>
            <consortium name="Mycorrhizal Genomics Consortium"/>
            <person name="Kohler A."/>
            <person name="Kuo A."/>
            <person name="Nagy L.G."/>
            <person name="Floudas D."/>
            <person name="Copeland A."/>
            <person name="Barry K.W."/>
            <person name="Cichocki N."/>
            <person name="Veneault-Fourrey C."/>
            <person name="LaButti K."/>
            <person name="Lindquist E.A."/>
            <person name="Lipzen A."/>
            <person name="Lundell T."/>
            <person name="Morin E."/>
            <person name="Murat C."/>
            <person name="Riley R."/>
            <person name="Ohm R."/>
            <person name="Sun H."/>
            <person name="Tunlid A."/>
            <person name="Henrissat B."/>
            <person name="Grigoriev I.V."/>
            <person name="Hibbett D.S."/>
            <person name="Martin F."/>
        </authorList>
    </citation>
    <scope>NUCLEOTIDE SEQUENCE [LARGE SCALE GENOMIC DNA]</scope>
    <source>
        <strain evidence="3">h7</strain>
    </source>
</reference>
<dbReference type="Proteomes" id="UP000053424">
    <property type="component" value="Unassembled WGS sequence"/>
</dbReference>
<protein>
    <recommendedName>
        <fullName evidence="1">Fungal-type protein kinase domain-containing protein</fullName>
    </recommendedName>
</protein>
<dbReference type="Pfam" id="PF17667">
    <property type="entry name" value="Pkinase_fungal"/>
    <property type="match status" value="1"/>
</dbReference>
<gene>
    <name evidence="2" type="ORF">M413DRAFT_31238</name>
</gene>
<reference evidence="2 3" key="1">
    <citation type="submission" date="2014-04" db="EMBL/GenBank/DDBJ databases">
        <authorList>
            <consortium name="DOE Joint Genome Institute"/>
            <person name="Kuo A."/>
            <person name="Gay G."/>
            <person name="Dore J."/>
            <person name="Kohler A."/>
            <person name="Nagy L.G."/>
            <person name="Floudas D."/>
            <person name="Copeland A."/>
            <person name="Barry K.W."/>
            <person name="Cichocki N."/>
            <person name="Veneault-Fourrey C."/>
            <person name="LaButti K."/>
            <person name="Lindquist E.A."/>
            <person name="Lipzen A."/>
            <person name="Lundell T."/>
            <person name="Morin E."/>
            <person name="Murat C."/>
            <person name="Sun H."/>
            <person name="Tunlid A."/>
            <person name="Henrissat B."/>
            <person name="Grigoriev I.V."/>
            <person name="Hibbett D.S."/>
            <person name="Martin F."/>
            <person name="Nordberg H.P."/>
            <person name="Cantor M.N."/>
            <person name="Hua S.X."/>
        </authorList>
    </citation>
    <scope>NUCLEOTIDE SEQUENCE [LARGE SCALE GENOMIC DNA]</scope>
    <source>
        <strain evidence="3">h7</strain>
    </source>
</reference>
<sequence>MNARTLHLTALGSQDIDAVDVIPGVQDLENDIEDNIRTAKSTGTPSEVPVNLDRHRSLHVSVLNPSLSHKFSPAGLMRDVDEFKRVFLDALECHYHAYRAGCVLHCDISDKNLQIIGAEKSGDAGGILVDFDMVSVNGPVADKEETKVNSVHSNQVAKLLVFALLF</sequence>
<evidence type="ECO:0000313" key="3">
    <source>
        <dbReference type="Proteomes" id="UP000053424"/>
    </source>
</evidence>